<reference evidence="2" key="1">
    <citation type="submission" date="2017-03" db="EMBL/GenBank/DDBJ databases">
        <title>The mitochondrial genome of the carnivorous plant Utricularia reniformis (Lentibulariaceae): structure, comparative analysis and evolutionary landmarks.</title>
        <authorList>
            <person name="Silva S.R."/>
            <person name="Alvarenga D.O."/>
            <person name="Michael T.P."/>
            <person name="Miranda V.F.O."/>
            <person name="Varani A.M."/>
        </authorList>
    </citation>
    <scope>NUCLEOTIDE SEQUENCE</scope>
</reference>
<feature type="compositionally biased region" description="Gly residues" evidence="1">
    <location>
        <begin position="50"/>
        <end position="59"/>
    </location>
</feature>
<dbReference type="EMBL" id="KY774314">
    <property type="protein sequence ID" value="ART30392.1"/>
    <property type="molecule type" value="Genomic_DNA"/>
</dbReference>
<dbReference type="AlphaFoldDB" id="A0A1Y0AYZ9"/>
<organism evidence="2">
    <name type="scientific">Utricularia reniformis</name>
    <dbReference type="NCBI Taxonomy" id="192314"/>
    <lineage>
        <taxon>Eukaryota</taxon>
        <taxon>Viridiplantae</taxon>
        <taxon>Streptophyta</taxon>
        <taxon>Embryophyta</taxon>
        <taxon>Tracheophyta</taxon>
        <taxon>Spermatophyta</taxon>
        <taxon>Magnoliopsida</taxon>
        <taxon>eudicotyledons</taxon>
        <taxon>Gunneridae</taxon>
        <taxon>Pentapetalae</taxon>
        <taxon>asterids</taxon>
        <taxon>lamiids</taxon>
        <taxon>Lamiales</taxon>
        <taxon>Lentibulariaceae</taxon>
        <taxon>Utricularia</taxon>
    </lineage>
</organism>
<feature type="region of interest" description="Disordered" evidence="1">
    <location>
        <begin position="36"/>
        <end position="61"/>
    </location>
</feature>
<geneLocation type="mitochondrion" evidence="2"/>
<protein>
    <submittedName>
        <fullName evidence="2">Uncharacterized protein</fullName>
    </submittedName>
</protein>
<gene>
    <name evidence="2" type="ORF">AEK19_MT1595</name>
</gene>
<evidence type="ECO:0000313" key="2">
    <source>
        <dbReference type="EMBL" id="ART30392.1"/>
    </source>
</evidence>
<evidence type="ECO:0000256" key="1">
    <source>
        <dbReference type="SAM" id="MobiDB-lite"/>
    </source>
</evidence>
<accession>A0A1Y0AYZ9</accession>
<proteinExistence type="predicted"/>
<name>A0A1Y0AYZ9_9LAMI</name>
<keyword evidence="2" id="KW-0496">Mitochondrion</keyword>
<sequence>MSAEQDAAGRSIATFPGCRVKELDLTCSCTSVVFHTSSRNRLRESKRQGPGSGSDGRPGGDIDYGESILGFGIDETSYFASFPWAWLGNLSFSLCCACRLRLSPIPNIFSV</sequence>